<protein>
    <submittedName>
        <fullName evidence="3">PBS lyase HEAT domain protein repeat-containing protein</fullName>
    </submittedName>
</protein>
<feature type="transmembrane region" description="Helical" evidence="2">
    <location>
        <begin position="20"/>
        <end position="37"/>
    </location>
</feature>
<dbReference type="eggNOG" id="COG1413">
    <property type="taxonomic scope" value="Bacteria"/>
</dbReference>
<keyword evidence="4" id="KW-1185">Reference proteome</keyword>
<proteinExistence type="predicted"/>
<gene>
    <name evidence="3" type="ordered locus">Isop_2351</name>
</gene>
<dbReference type="Proteomes" id="UP000008631">
    <property type="component" value="Chromosome"/>
</dbReference>
<dbReference type="GO" id="GO:0016829">
    <property type="term" value="F:lyase activity"/>
    <property type="evidence" value="ECO:0007669"/>
    <property type="project" value="UniProtKB-KW"/>
</dbReference>
<organism evidence="3 4">
    <name type="scientific">Isosphaera pallida (strain ATCC 43644 / DSM 9630 / IS1B)</name>
    <dbReference type="NCBI Taxonomy" id="575540"/>
    <lineage>
        <taxon>Bacteria</taxon>
        <taxon>Pseudomonadati</taxon>
        <taxon>Planctomycetota</taxon>
        <taxon>Planctomycetia</taxon>
        <taxon>Isosphaerales</taxon>
        <taxon>Isosphaeraceae</taxon>
        <taxon>Isosphaera</taxon>
    </lineage>
</organism>
<evidence type="ECO:0000256" key="1">
    <source>
        <dbReference type="SAM" id="MobiDB-lite"/>
    </source>
</evidence>
<evidence type="ECO:0000256" key="2">
    <source>
        <dbReference type="SAM" id="Phobius"/>
    </source>
</evidence>
<keyword evidence="3" id="KW-0456">Lyase</keyword>
<dbReference type="EMBL" id="CP002353">
    <property type="protein sequence ID" value="ADV62928.1"/>
    <property type="molecule type" value="Genomic_DNA"/>
</dbReference>
<dbReference type="InParanoid" id="E8R6L7"/>
<dbReference type="RefSeq" id="WP_013565216.1">
    <property type="nucleotide sequence ID" value="NC_014962.1"/>
</dbReference>
<feature type="region of interest" description="Disordered" evidence="1">
    <location>
        <begin position="41"/>
        <end position="87"/>
    </location>
</feature>
<dbReference type="KEGG" id="ipa:Isop_2351"/>
<reference evidence="3 4" key="2">
    <citation type="journal article" date="2011" name="Stand. Genomic Sci.">
        <title>Complete genome sequence of Isosphaera pallida type strain (IS1B).</title>
        <authorList>
            <consortium name="US DOE Joint Genome Institute (JGI-PGF)"/>
            <person name="Goker M."/>
            <person name="Cleland D."/>
            <person name="Saunders E."/>
            <person name="Lapidus A."/>
            <person name="Nolan M."/>
            <person name="Lucas S."/>
            <person name="Hammon N."/>
            <person name="Deshpande S."/>
            <person name="Cheng J.F."/>
            <person name="Tapia R."/>
            <person name="Han C."/>
            <person name="Goodwin L."/>
            <person name="Pitluck S."/>
            <person name="Liolios K."/>
            <person name="Pagani I."/>
            <person name="Ivanova N."/>
            <person name="Mavromatis K."/>
            <person name="Pati A."/>
            <person name="Chen A."/>
            <person name="Palaniappan K."/>
            <person name="Land M."/>
            <person name="Hauser L."/>
            <person name="Chang Y.J."/>
            <person name="Jeffries C.D."/>
            <person name="Detter J.C."/>
            <person name="Beck B."/>
            <person name="Woyke T."/>
            <person name="Bristow J."/>
            <person name="Eisen J.A."/>
            <person name="Markowitz V."/>
            <person name="Hugenholtz P."/>
            <person name="Kyrpides N.C."/>
            <person name="Klenk H.P."/>
        </authorList>
    </citation>
    <scope>NUCLEOTIDE SEQUENCE [LARGE SCALE GENOMIC DNA]</scope>
    <source>
        <strain evidence="4">ATCC 43644 / DSM 9630 / IS1B</strain>
    </source>
</reference>
<dbReference type="InterPro" id="IPR011989">
    <property type="entry name" value="ARM-like"/>
</dbReference>
<keyword evidence="2" id="KW-1133">Transmembrane helix</keyword>
<feature type="compositionally biased region" description="Acidic residues" evidence="1">
    <location>
        <begin position="70"/>
        <end position="81"/>
    </location>
</feature>
<sequence>MTNPSFRLTGRIAGSPSLRWLAAFAVTTALVLGWTVIPAGGPRVAQSQPPAGRDDPAKKQTPAPAKNEAEPPDIDEEEDQDAPVVPSSDEIVYDPAARKLLDNNFPELPDPGAPSPAEEERLRRAAEVAGGRIEGALVDKYVKHYASELTKREILKTWLEGRTQIDPEGKLSASQARAAQEVEDRKYRMIETAAAKLLEPARLAAAAKNSTFANAYVTKLVEVLTPLLQGNLFTRVQAAQVLARCENSRAVPALVAILNDPTQPYAVKDVAMAGIVVMSNEGRDEQPLRGEAVNLATGLTNFLEANPPPPWPFQTRALQAIGSLRLSYLDIRSNKAEVAAAALAVLADPNARSIARAWAAWALGMMRIPDELADYNFTLPAYWTGRLAVEIGNEAVRISRIRVAIEEEKTAESGSASTSGKTVKEKADFPVSRVRGQAGLLIYPITKAFIGDTAALESGFTRGSTTHPGISKHRVAIAAIADKVKAVARASLELSNSAGGLIPQSRAKLEQAVADLAAHLDKNPPPSWKLTPSTREFKPAP</sequence>
<keyword evidence="2" id="KW-0472">Membrane</keyword>
<dbReference type="AlphaFoldDB" id="E8R6L7"/>
<dbReference type="Gene3D" id="1.25.10.10">
    <property type="entry name" value="Leucine-rich Repeat Variant"/>
    <property type="match status" value="1"/>
</dbReference>
<keyword evidence="2" id="KW-0812">Transmembrane</keyword>
<dbReference type="InterPro" id="IPR004155">
    <property type="entry name" value="PBS_lyase_HEAT"/>
</dbReference>
<dbReference type="STRING" id="575540.Isop_2351"/>
<name>E8R6L7_ISOPI</name>
<feature type="region of interest" description="Disordered" evidence="1">
    <location>
        <begin position="520"/>
        <end position="541"/>
    </location>
</feature>
<dbReference type="SMART" id="SM00567">
    <property type="entry name" value="EZ_HEAT"/>
    <property type="match status" value="2"/>
</dbReference>
<evidence type="ECO:0000313" key="4">
    <source>
        <dbReference type="Proteomes" id="UP000008631"/>
    </source>
</evidence>
<reference key="1">
    <citation type="submission" date="2010-11" db="EMBL/GenBank/DDBJ databases">
        <title>The complete sequence of chromosome of Isophaera pallida ATCC 43644.</title>
        <authorList>
            <consortium name="US DOE Joint Genome Institute (JGI-PGF)"/>
            <person name="Lucas S."/>
            <person name="Copeland A."/>
            <person name="Lapidus A."/>
            <person name="Bruce D."/>
            <person name="Goodwin L."/>
            <person name="Pitluck S."/>
            <person name="Kyrpides N."/>
            <person name="Mavromatis K."/>
            <person name="Pagani I."/>
            <person name="Ivanova N."/>
            <person name="Saunders E."/>
            <person name="Brettin T."/>
            <person name="Detter J.C."/>
            <person name="Han C."/>
            <person name="Tapia R."/>
            <person name="Land M."/>
            <person name="Hauser L."/>
            <person name="Markowitz V."/>
            <person name="Cheng J.-F."/>
            <person name="Hugenholtz P."/>
            <person name="Woyke T."/>
            <person name="Wu D."/>
            <person name="Eisen J.A."/>
        </authorList>
    </citation>
    <scope>NUCLEOTIDE SEQUENCE</scope>
    <source>
        <strain>ATCC 43644</strain>
    </source>
</reference>
<accession>E8R6L7</accession>
<evidence type="ECO:0000313" key="3">
    <source>
        <dbReference type="EMBL" id="ADV62928.1"/>
    </source>
</evidence>
<dbReference type="HOGENOM" id="CLU_541728_0_0_0"/>